<evidence type="ECO:0000256" key="4">
    <source>
        <dbReference type="ARBA" id="ARBA00022801"/>
    </source>
</evidence>
<feature type="signal peptide" evidence="9">
    <location>
        <begin position="1"/>
        <end position="33"/>
    </location>
</feature>
<feature type="region of interest" description="Disordered" evidence="8">
    <location>
        <begin position="174"/>
        <end position="258"/>
    </location>
</feature>
<keyword evidence="2" id="KW-0645">Protease</keyword>
<dbReference type="SUPFAM" id="SSF50494">
    <property type="entry name" value="Trypsin-like serine proteases"/>
    <property type="match status" value="1"/>
</dbReference>
<feature type="compositionally biased region" description="Low complexity" evidence="8">
    <location>
        <begin position="191"/>
        <end position="205"/>
    </location>
</feature>
<evidence type="ECO:0000313" key="11">
    <source>
        <dbReference type="EMBL" id="MBL1111827.1"/>
    </source>
</evidence>
<dbReference type="InterPro" id="IPR001316">
    <property type="entry name" value="Pept_S1A_streptogrisin"/>
</dbReference>
<organism evidence="11 12">
    <name type="scientific">Streptomyces endocoffeicus</name>
    <dbReference type="NCBI Taxonomy" id="2898945"/>
    <lineage>
        <taxon>Bacteria</taxon>
        <taxon>Bacillati</taxon>
        <taxon>Actinomycetota</taxon>
        <taxon>Actinomycetes</taxon>
        <taxon>Kitasatosporales</taxon>
        <taxon>Streptomycetaceae</taxon>
        <taxon>Streptomyces</taxon>
    </lineage>
</organism>
<evidence type="ECO:0000256" key="6">
    <source>
        <dbReference type="ARBA" id="ARBA00023145"/>
    </source>
</evidence>
<dbReference type="InterPro" id="IPR009003">
    <property type="entry name" value="Peptidase_S1_PA"/>
</dbReference>
<dbReference type="PRINTS" id="PR00861">
    <property type="entry name" value="ALYTICPTASE"/>
</dbReference>
<comment type="caution">
    <text evidence="11">The sequence shown here is derived from an EMBL/GenBank/DDBJ whole genome shotgun (WGS) entry which is preliminary data.</text>
</comment>
<dbReference type="PIRSF" id="PIRSF001134">
    <property type="entry name" value="Streptogrisin"/>
    <property type="match status" value="1"/>
</dbReference>
<dbReference type="Proteomes" id="UP000621510">
    <property type="component" value="Unassembled WGS sequence"/>
</dbReference>
<keyword evidence="12" id="KW-1185">Reference proteome</keyword>
<evidence type="ECO:0000256" key="2">
    <source>
        <dbReference type="ARBA" id="ARBA00022670"/>
    </source>
</evidence>
<dbReference type="InterPro" id="IPR004236">
    <property type="entry name" value="Pept_S1_alpha_lytic"/>
</dbReference>
<feature type="compositionally biased region" description="Gly residues" evidence="8">
    <location>
        <begin position="471"/>
        <end position="535"/>
    </location>
</feature>
<evidence type="ECO:0000256" key="1">
    <source>
        <dbReference type="ARBA" id="ARBA00007664"/>
    </source>
</evidence>
<evidence type="ECO:0000256" key="3">
    <source>
        <dbReference type="ARBA" id="ARBA00022729"/>
    </source>
</evidence>
<keyword evidence="5" id="KW-0720">Serine protease</keyword>
<keyword evidence="3 9" id="KW-0732">Signal</keyword>
<protein>
    <submittedName>
        <fullName evidence="11">S1 family peptidase</fullName>
    </submittedName>
</protein>
<keyword evidence="6" id="KW-0865">Zymogen</keyword>
<accession>A0ABS1PHF2</accession>
<evidence type="ECO:0000313" key="12">
    <source>
        <dbReference type="Proteomes" id="UP000621510"/>
    </source>
</evidence>
<evidence type="ECO:0000256" key="5">
    <source>
        <dbReference type="ARBA" id="ARBA00022825"/>
    </source>
</evidence>
<evidence type="ECO:0000256" key="7">
    <source>
        <dbReference type="ARBA" id="ARBA00023157"/>
    </source>
</evidence>
<comment type="similarity">
    <text evidence="1">Belongs to the peptidase S1 family.</text>
</comment>
<feature type="chain" id="PRO_5046384789" evidence="9">
    <location>
        <begin position="34"/>
        <end position="554"/>
    </location>
</feature>
<feature type="compositionally biased region" description="Gly residues" evidence="8">
    <location>
        <begin position="223"/>
        <end position="258"/>
    </location>
</feature>
<evidence type="ECO:0000256" key="8">
    <source>
        <dbReference type="SAM" id="MobiDB-lite"/>
    </source>
</evidence>
<sequence>MSHRRVNKRTLAISGAAITALGAAAILLPNANANPDETSGAKTFSSPAAVKLARSLASDLGDNGAGWYYDNGNRQLVMNVVDEDSAESVRAKGAVAKVVQNSMADLKAATQTLSSDASVPGTAWSIDPVTNKVQVTADRTVTGTKWDTLTKATGQMAGTVSVKRSKGEFKKFDGEEAAQPGDNGGAGAGDAAGDAGDAGAGDAAGAAGGAGDAGAAGGADDAGAGGAGEAAGGAGDAAGGAGDAGDAAGGAGDAAGGAGDDAGGGGDAAAGGLDGGDAIFGGGARCSLGFNVSVDGAPGFLTAGHCGNESQTWTSDEAGAQQVGTVQDSKFPENDFALVMYDDATTQPSSTVDLQNGNTQEIGRAVEASVGLKVQRSGSTTGVTDGTVTGLNATVNYGNGDIVNGLIQTDVCAEPGDSGGAMFAEDAAVGLTSGGSGDCTQGGETFFQPVTAALEATGAVIGADGGGAGGGDAAGGAGDAAGGAGDAAGGAGDAAGGAGDAAGGAGDAAGGAGEAAGAGNAGAGDAGAGDAGAGDAGAAAGAGDTGSVAGQGLN</sequence>
<keyword evidence="7" id="KW-1015">Disulfide bond</keyword>
<reference evidence="11 12" key="1">
    <citation type="submission" date="2021-01" db="EMBL/GenBank/DDBJ databases">
        <title>WGS of actinomycetes isolated from Thailand.</title>
        <authorList>
            <person name="Thawai C."/>
        </authorList>
    </citation>
    <scope>NUCLEOTIDE SEQUENCE [LARGE SCALE GENOMIC DNA]</scope>
    <source>
        <strain evidence="11 12">CA3R110</strain>
    </source>
</reference>
<dbReference type="Gene3D" id="2.40.10.10">
    <property type="entry name" value="Trypsin-like serine proteases"/>
    <property type="match status" value="2"/>
</dbReference>
<feature type="domain" description="Peptidase S1A alpha-lytic prodomain" evidence="10">
    <location>
        <begin position="101"/>
        <end position="154"/>
    </location>
</feature>
<feature type="region of interest" description="Disordered" evidence="8">
    <location>
        <begin position="471"/>
        <end position="554"/>
    </location>
</feature>
<dbReference type="EMBL" id="JAERRG010000001">
    <property type="protein sequence ID" value="MBL1111827.1"/>
    <property type="molecule type" value="Genomic_DNA"/>
</dbReference>
<keyword evidence="4" id="KW-0378">Hydrolase</keyword>
<dbReference type="InterPro" id="IPR043504">
    <property type="entry name" value="Peptidase_S1_PA_chymotrypsin"/>
</dbReference>
<dbReference type="CDD" id="cd21112">
    <property type="entry name" value="alphaLP-like"/>
    <property type="match status" value="1"/>
</dbReference>
<evidence type="ECO:0000259" key="10">
    <source>
        <dbReference type="Pfam" id="PF02983"/>
    </source>
</evidence>
<name>A0ABS1PHF2_9ACTN</name>
<evidence type="ECO:0000256" key="9">
    <source>
        <dbReference type="SAM" id="SignalP"/>
    </source>
</evidence>
<feature type="compositionally biased region" description="Gly residues" evidence="8">
    <location>
        <begin position="206"/>
        <end position="217"/>
    </location>
</feature>
<gene>
    <name evidence="11" type="ORF">JK364_05285</name>
</gene>
<dbReference type="Pfam" id="PF02983">
    <property type="entry name" value="Pro_Al_protease"/>
    <property type="match status" value="1"/>
</dbReference>
<proteinExistence type="inferred from homology"/>